<reference evidence="1" key="1">
    <citation type="submission" date="2022-07" db="EMBL/GenBank/DDBJ databases">
        <authorList>
            <person name="Trinca V."/>
            <person name="Uliana J.V.C."/>
            <person name="Torres T.T."/>
            <person name="Ward R.J."/>
            <person name="Monesi N."/>
        </authorList>
    </citation>
    <scope>NUCLEOTIDE SEQUENCE</scope>
    <source>
        <strain evidence="1">HSMRA1968</strain>
        <tissue evidence="1">Whole embryos</tissue>
    </source>
</reference>
<sequence length="17" mass="1909">MSKHPIQGKLKESANQL</sequence>
<evidence type="ECO:0000313" key="2">
    <source>
        <dbReference type="Proteomes" id="UP001151699"/>
    </source>
</evidence>
<organism evidence="1 2">
    <name type="scientific">Pseudolycoriella hygida</name>
    <dbReference type="NCBI Taxonomy" id="35572"/>
    <lineage>
        <taxon>Eukaryota</taxon>
        <taxon>Metazoa</taxon>
        <taxon>Ecdysozoa</taxon>
        <taxon>Arthropoda</taxon>
        <taxon>Hexapoda</taxon>
        <taxon>Insecta</taxon>
        <taxon>Pterygota</taxon>
        <taxon>Neoptera</taxon>
        <taxon>Endopterygota</taxon>
        <taxon>Diptera</taxon>
        <taxon>Nematocera</taxon>
        <taxon>Sciaroidea</taxon>
        <taxon>Sciaridae</taxon>
        <taxon>Pseudolycoriella</taxon>
    </lineage>
</organism>
<evidence type="ECO:0000313" key="1">
    <source>
        <dbReference type="EMBL" id="KAJ6649857.1"/>
    </source>
</evidence>
<dbReference type="Proteomes" id="UP001151699">
    <property type="component" value="Chromosome A"/>
</dbReference>
<protein>
    <submittedName>
        <fullName evidence="1">Uncharacterized protein</fullName>
    </submittedName>
</protein>
<dbReference type="EMBL" id="WJQU01000001">
    <property type="protein sequence ID" value="KAJ6649857.1"/>
    <property type="molecule type" value="Genomic_DNA"/>
</dbReference>
<accession>A0A9Q0NH51</accession>
<comment type="caution">
    <text evidence="1">The sequence shown here is derived from an EMBL/GenBank/DDBJ whole genome shotgun (WGS) entry which is preliminary data.</text>
</comment>
<gene>
    <name evidence="1" type="ORF">Bhyg_05098</name>
</gene>
<name>A0A9Q0NH51_9DIPT</name>
<dbReference type="AlphaFoldDB" id="A0A9Q0NH51"/>
<keyword evidence="2" id="KW-1185">Reference proteome</keyword>
<proteinExistence type="predicted"/>